<keyword evidence="2" id="KW-1185">Reference proteome</keyword>
<dbReference type="PANTHER" id="PTHR22767:SF3">
    <property type="entry name" value="N-ALPHA-ACETYLTRANSFERASE 25, NATB AUXILIARY SUBUNIT"/>
    <property type="match status" value="1"/>
</dbReference>
<dbReference type="GO" id="GO:0051603">
    <property type="term" value="P:proteolysis involved in protein catabolic process"/>
    <property type="evidence" value="ECO:0007669"/>
    <property type="project" value="InterPro"/>
</dbReference>
<dbReference type="InterPro" id="IPR011990">
    <property type="entry name" value="TPR-like_helical_dom_sf"/>
</dbReference>
<accession>A0A4Y7JDD6</accession>
<evidence type="ECO:0000313" key="1">
    <source>
        <dbReference type="EMBL" id="RZC57655.1"/>
    </source>
</evidence>
<dbReference type="GO" id="GO:0031416">
    <property type="term" value="C:NatB complex"/>
    <property type="evidence" value="ECO:0007669"/>
    <property type="project" value="TreeGrafter"/>
</dbReference>
<reference evidence="1 2" key="1">
    <citation type="journal article" date="2018" name="Science">
        <title>The opium poppy genome and morphinan production.</title>
        <authorList>
            <person name="Guo L."/>
            <person name="Winzer T."/>
            <person name="Yang X."/>
            <person name="Li Y."/>
            <person name="Ning Z."/>
            <person name="He Z."/>
            <person name="Teodor R."/>
            <person name="Lu Y."/>
            <person name="Bowser T.A."/>
            <person name="Graham I.A."/>
            <person name="Ye K."/>
        </authorList>
    </citation>
    <scope>NUCLEOTIDE SEQUENCE [LARGE SCALE GENOMIC DNA]</scope>
    <source>
        <strain evidence="2">cv. HN1</strain>
        <tissue evidence="1">Leaves</tissue>
    </source>
</reference>
<dbReference type="Pfam" id="PF00227">
    <property type="entry name" value="Proteasome"/>
    <property type="match status" value="1"/>
</dbReference>
<proteinExistence type="predicted"/>
<dbReference type="Gene3D" id="3.60.20.10">
    <property type="entry name" value="Glutamine Phosphoribosylpyrophosphate, subunit 1, domain 1"/>
    <property type="match status" value="1"/>
</dbReference>
<dbReference type="InterPro" id="IPR001353">
    <property type="entry name" value="Proteasome_sua/b"/>
</dbReference>
<evidence type="ECO:0000313" key="2">
    <source>
        <dbReference type="Proteomes" id="UP000316621"/>
    </source>
</evidence>
<dbReference type="SUPFAM" id="SSF56235">
    <property type="entry name" value="N-terminal nucleophile aminohydrolases (Ntn hydrolases)"/>
    <property type="match status" value="1"/>
</dbReference>
<organism evidence="1 2">
    <name type="scientific">Papaver somniferum</name>
    <name type="common">Opium poppy</name>
    <dbReference type="NCBI Taxonomy" id="3469"/>
    <lineage>
        <taxon>Eukaryota</taxon>
        <taxon>Viridiplantae</taxon>
        <taxon>Streptophyta</taxon>
        <taxon>Embryophyta</taxon>
        <taxon>Tracheophyta</taxon>
        <taxon>Spermatophyta</taxon>
        <taxon>Magnoliopsida</taxon>
        <taxon>Ranunculales</taxon>
        <taxon>Papaveraceae</taxon>
        <taxon>Papaveroideae</taxon>
        <taxon>Papaver</taxon>
    </lineage>
</organism>
<sequence>MASAMLEKSIHQIKDMIESRQFIHVLKLIKELESEYPSSASLLVLKALVYAKLGYTEALSICENAKEKIFADTSVLPDVLNTFQTICQLLKRNDLAITFYEYACGEVPNHLGLMMGLFQCYVRESLFVNQLMICLKMYKLSREDKFLMWAVLSIQLQVVSHLVKKHATTHNLDEPEAQQQGKYDHAREILSMLGTTLLICEVERLHMKVRCSSKLAKLLPVLVPSTSEDWECFLSELGQLLEEDSQWCGATTDNEIHPPIVSALIQFLIMPMQFGTNLSEALNLKLASLPMEVHGCLHGKKYDWLAADEYFSRLGADTKVTLQVSRESEELQLINNLCGQDSLTRALQVEVQKFLAGVDESSAIGLDEVPEYHGTSIVLKTNSFILVAADGKLTTDNDSKGLNLKADKVHCLDDMGVAICGSWKTLRNTVGMLKRHFRCVKNERSRPTVSELAGFLKEELSSCQGKSGIILGAFDQLEEGRVPCISFADDHTKIDVTQPFFCSGTGERFASQILSEGNMHMNMSLDEAICLVERAFVYASLHDSCTSGWANIYVIEVDKPIRAMTRERISTTLWRRHHLSLPESHT</sequence>
<dbReference type="AlphaFoldDB" id="A0A4Y7JDD6"/>
<dbReference type="Proteomes" id="UP000316621">
    <property type="component" value="Chromosome 4"/>
</dbReference>
<name>A0A4Y7JDD6_PAPSO</name>
<dbReference type="PANTHER" id="PTHR22767">
    <property type="entry name" value="N-TERMINAL ACETYLTRANSFERASE-RELATED"/>
    <property type="match status" value="1"/>
</dbReference>
<dbReference type="InterPro" id="IPR029055">
    <property type="entry name" value="Ntn_hydrolases_N"/>
</dbReference>
<dbReference type="GO" id="GO:0005839">
    <property type="term" value="C:proteasome core complex"/>
    <property type="evidence" value="ECO:0007669"/>
    <property type="project" value="InterPro"/>
</dbReference>
<dbReference type="Gene3D" id="1.25.40.10">
    <property type="entry name" value="Tetratricopeptide repeat domain"/>
    <property type="match status" value="1"/>
</dbReference>
<dbReference type="Gramene" id="RZC57655">
    <property type="protein sequence ID" value="RZC57655"/>
    <property type="gene ID" value="C5167_004966"/>
</dbReference>
<protein>
    <submittedName>
        <fullName evidence="1">Uncharacterized protein</fullName>
    </submittedName>
</protein>
<gene>
    <name evidence="1" type="ORF">C5167_004966</name>
</gene>
<dbReference type="STRING" id="3469.A0A4Y7JDD6"/>
<dbReference type="EMBL" id="CM010718">
    <property type="protein sequence ID" value="RZC57655.1"/>
    <property type="molecule type" value="Genomic_DNA"/>
</dbReference>